<dbReference type="RefSeq" id="WP_095991226.1">
    <property type="nucleotide sequence ID" value="NZ_CP022098.1"/>
</dbReference>
<dbReference type="AlphaFoldDB" id="A0A250JL65"/>
<accession>A0A250JL65</accession>
<evidence type="ECO:0000313" key="2">
    <source>
        <dbReference type="Proteomes" id="UP000217257"/>
    </source>
</evidence>
<dbReference type="InterPro" id="IPR016024">
    <property type="entry name" value="ARM-type_fold"/>
</dbReference>
<dbReference type="Gene3D" id="1.25.10.10">
    <property type="entry name" value="Leucine-rich Repeat Variant"/>
    <property type="match status" value="1"/>
</dbReference>
<dbReference type="EMBL" id="CP022098">
    <property type="protein sequence ID" value="ATB43876.1"/>
    <property type="molecule type" value="Genomic_DNA"/>
</dbReference>
<dbReference type="Proteomes" id="UP000217257">
    <property type="component" value="Chromosome"/>
</dbReference>
<gene>
    <name evidence="1" type="ORF">CYFUS_009357</name>
</gene>
<evidence type="ECO:0008006" key="3">
    <source>
        <dbReference type="Google" id="ProtNLM"/>
    </source>
</evidence>
<proteinExistence type="predicted"/>
<protein>
    <recommendedName>
        <fullName evidence="3">HEAT repeat domain-containing protein</fullName>
    </recommendedName>
</protein>
<organism evidence="1 2">
    <name type="scientific">Cystobacter fuscus</name>
    <dbReference type="NCBI Taxonomy" id="43"/>
    <lineage>
        <taxon>Bacteria</taxon>
        <taxon>Pseudomonadati</taxon>
        <taxon>Myxococcota</taxon>
        <taxon>Myxococcia</taxon>
        <taxon>Myxococcales</taxon>
        <taxon>Cystobacterineae</taxon>
        <taxon>Archangiaceae</taxon>
        <taxon>Cystobacter</taxon>
    </lineage>
</organism>
<sequence length="192" mass="22370">MDQSTREHFTHLHGTDVESRAASFQHLLELTQQPVDWAYEVWDELLKLVREGDNHQRAIGVQLLSGLARSDPQQRMLKDLDQLMAVTKDERFVTARHSLQSLWRVGIASPALQKKVVDRLSQRFRDCTSEKNGTLIRHDILEVFRKIYDRVQDEQLKQHALALIETEEDPKYRKKYSGLWKDLVAKKRGAKG</sequence>
<dbReference type="KEGG" id="cfus:CYFUS_009357"/>
<name>A0A250JL65_9BACT</name>
<dbReference type="InterPro" id="IPR011989">
    <property type="entry name" value="ARM-like"/>
</dbReference>
<reference evidence="1 2" key="1">
    <citation type="submission" date="2017-06" db="EMBL/GenBank/DDBJ databases">
        <title>Sequencing and comparative analysis of myxobacterial genomes.</title>
        <authorList>
            <person name="Rupp O."/>
            <person name="Goesmann A."/>
            <person name="Sogaard-Andersen L."/>
        </authorList>
    </citation>
    <scope>NUCLEOTIDE SEQUENCE [LARGE SCALE GENOMIC DNA]</scope>
    <source>
        <strain evidence="1 2">DSM 52655</strain>
    </source>
</reference>
<evidence type="ECO:0000313" key="1">
    <source>
        <dbReference type="EMBL" id="ATB43876.1"/>
    </source>
</evidence>
<dbReference type="SUPFAM" id="SSF48371">
    <property type="entry name" value="ARM repeat"/>
    <property type="match status" value="1"/>
</dbReference>